<comment type="caution">
    <text evidence="4">The sequence shown here is derived from an EMBL/GenBank/DDBJ whole genome shotgun (WGS) entry which is preliminary data.</text>
</comment>
<dbReference type="InterPro" id="IPR000086">
    <property type="entry name" value="NUDIX_hydrolase_dom"/>
</dbReference>
<dbReference type="Pfam" id="PF00293">
    <property type="entry name" value="NUDIX"/>
    <property type="match status" value="1"/>
</dbReference>
<sequence>MDISFQTVEGRFNYRVAGLLIHDGKLLIMKDQNQSYYYVPGGRVMLNETSERAITREMEEELSIEVNVKRLLWVNENFFIEATLREKFHEICFFYLVELKNQELLSKGNEFTENENGKIHTYYWVAIEELKEMNLYPLFLKERILELPTSVGHIVETK</sequence>
<name>A0A544SYF9_9BACI</name>
<keyword evidence="2 4" id="KW-0378">Hydrolase</keyword>
<accession>A0A544SYF9</accession>
<dbReference type="GO" id="GO:0016787">
    <property type="term" value="F:hydrolase activity"/>
    <property type="evidence" value="ECO:0007669"/>
    <property type="project" value="UniProtKB-KW"/>
</dbReference>
<organism evidence="4 5">
    <name type="scientific">Psychrobacillus lasiicapitis</name>
    <dbReference type="NCBI Taxonomy" id="1636719"/>
    <lineage>
        <taxon>Bacteria</taxon>
        <taxon>Bacillati</taxon>
        <taxon>Bacillota</taxon>
        <taxon>Bacilli</taxon>
        <taxon>Bacillales</taxon>
        <taxon>Bacillaceae</taxon>
        <taxon>Psychrobacillus</taxon>
    </lineage>
</organism>
<evidence type="ECO:0000256" key="2">
    <source>
        <dbReference type="ARBA" id="ARBA00022801"/>
    </source>
</evidence>
<evidence type="ECO:0000259" key="3">
    <source>
        <dbReference type="PROSITE" id="PS51462"/>
    </source>
</evidence>
<evidence type="ECO:0000313" key="4">
    <source>
        <dbReference type="EMBL" id="TQR10250.1"/>
    </source>
</evidence>
<comment type="cofactor">
    <cofactor evidence="1">
        <name>Mg(2+)</name>
        <dbReference type="ChEBI" id="CHEBI:18420"/>
    </cofactor>
</comment>
<dbReference type="EMBL" id="VDGH01000011">
    <property type="protein sequence ID" value="TQR10250.1"/>
    <property type="molecule type" value="Genomic_DNA"/>
</dbReference>
<dbReference type="PANTHER" id="PTHR43046:SF14">
    <property type="entry name" value="MUTT_NUDIX FAMILY PROTEIN"/>
    <property type="match status" value="1"/>
</dbReference>
<evidence type="ECO:0000313" key="5">
    <source>
        <dbReference type="Proteomes" id="UP000317316"/>
    </source>
</evidence>
<dbReference type="PROSITE" id="PS51462">
    <property type="entry name" value="NUDIX"/>
    <property type="match status" value="1"/>
</dbReference>
<protein>
    <submittedName>
        <fullName evidence="4">NUDIX hydrolase</fullName>
    </submittedName>
</protein>
<reference evidence="4 5" key="1">
    <citation type="submission" date="2019-05" db="EMBL/GenBank/DDBJ databases">
        <title>Psychrobacillus vulpis sp. nov., a new species isolated from feces of a red fox that inhabits in The Tablas de Daimiel Natural Park, Albacete, Spain.</title>
        <authorList>
            <person name="Rodriguez M."/>
            <person name="Reina J.C."/>
            <person name="Bejar V."/>
            <person name="Llamas I."/>
        </authorList>
    </citation>
    <scope>NUCLEOTIDE SEQUENCE [LARGE SCALE GENOMIC DNA]</scope>
    <source>
        <strain evidence="4 5">NEAU-3TGS17</strain>
    </source>
</reference>
<feature type="domain" description="Nudix hydrolase" evidence="3">
    <location>
        <begin position="11"/>
        <end position="149"/>
    </location>
</feature>
<keyword evidence="5" id="KW-1185">Reference proteome</keyword>
<dbReference type="OrthoDB" id="9804442at2"/>
<proteinExistence type="predicted"/>
<dbReference type="SUPFAM" id="SSF55811">
    <property type="entry name" value="Nudix"/>
    <property type="match status" value="1"/>
</dbReference>
<dbReference type="InterPro" id="IPR015797">
    <property type="entry name" value="NUDIX_hydrolase-like_dom_sf"/>
</dbReference>
<dbReference type="Gene3D" id="3.90.79.10">
    <property type="entry name" value="Nucleoside Triphosphate Pyrophosphohydrolase"/>
    <property type="match status" value="1"/>
</dbReference>
<dbReference type="RefSeq" id="WP_142540269.1">
    <property type="nucleotide sequence ID" value="NZ_BMIE01000010.1"/>
</dbReference>
<dbReference type="PANTHER" id="PTHR43046">
    <property type="entry name" value="GDP-MANNOSE MANNOSYL HYDROLASE"/>
    <property type="match status" value="1"/>
</dbReference>
<dbReference type="Proteomes" id="UP000317316">
    <property type="component" value="Unassembled WGS sequence"/>
</dbReference>
<evidence type="ECO:0000256" key="1">
    <source>
        <dbReference type="ARBA" id="ARBA00001946"/>
    </source>
</evidence>
<dbReference type="CDD" id="cd04688">
    <property type="entry name" value="NUDIX_Hydrolase"/>
    <property type="match status" value="1"/>
</dbReference>
<gene>
    <name evidence="4" type="ORF">FG382_17965</name>
</gene>
<dbReference type="AlphaFoldDB" id="A0A544SYF9"/>